<accession>M6QCN9</accession>
<dbReference type="Proteomes" id="UP000012118">
    <property type="component" value="Unassembled WGS sequence"/>
</dbReference>
<organism evidence="2 3">
    <name type="scientific">Leptospira weilii str. UI 13098</name>
    <dbReference type="NCBI Taxonomy" id="1088542"/>
    <lineage>
        <taxon>Bacteria</taxon>
        <taxon>Pseudomonadati</taxon>
        <taxon>Spirochaetota</taxon>
        <taxon>Spirochaetia</taxon>
        <taxon>Leptospirales</taxon>
        <taxon>Leptospiraceae</taxon>
        <taxon>Leptospira</taxon>
    </lineage>
</organism>
<feature type="region of interest" description="Disordered" evidence="1">
    <location>
        <begin position="107"/>
        <end position="129"/>
    </location>
</feature>
<dbReference type="Pfam" id="PF05284">
    <property type="entry name" value="DUF736"/>
    <property type="match status" value="1"/>
</dbReference>
<keyword evidence="3" id="KW-1185">Reference proteome</keyword>
<feature type="compositionally biased region" description="Basic and acidic residues" evidence="1">
    <location>
        <begin position="113"/>
        <end position="129"/>
    </location>
</feature>
<reference evidence="2 3" key="1">
    <citation type="submission" date="2013-01" db="EMBL/GenBank/DDBJ databases">
        <authorList>
            <person name="Harkins D.M."/>
            <person name="Durkin A.S."/>
            <person name="Brinkac L.M."/>
            <person name="Haft D.H."/>
            <person name="Selengut J.D."/>
            <person name="Sanka R."/>
            <person name="DePew J."/>
            <person name="Purushe J."/>
            <person name="Chanthongthip A."/>
            <person name="Lattana O."/>
            <person name="Phetsouvanh R."/>
            <person name="Newton P.N."/>
            <person name="Vinetz J.M."/>
            <person name="Sutton G.G."/>
            <person name="Nierman W.C."/>
            <person name="Fouts D.E."/>
        </authorList>
    </citation>
    <scope>NUCLEOTIDE SEQUENCE [LARGE SCALE GENOMIC DNA]</scope>
    <source>
        <strain evidence="2 3">UI 13098</strain>
    </source>
</reference>
<dbReference type="EMBL" id="AHNU02000041">
    <property type="protein sequence ID" value="EMN90378.1"/>
    <property type="molecule type" value="Genomic_DNA"/>
</dbReference>
<sequence>MSKTVGFLEEKQDKNKKFFNLEINFPFLPKMEFYVAENAKKNSPESKSSSPDFLVYYARNQVGAIWKKLSKSESKEYLSCEILAPSFPEGKLNFALFPDREKEGRWNVSYSEPNEKKPTEEKLPNEVEF</sequence>
<evidence type="ECO:0000313" key="3">
    <source>
        <dbReference type="Proteomes" id="UP000012118"/>
    </source>
</evidence>
<dbReference type="RefSeq" id="WP_004503198.1">
    <property type="nucleotide sequence ID" value="NZ_AHNU02000041.1"/>
</dbReference>
<evidence type="ECO:0000256" key="1">
    <source>
        <dbReference type="SAM" id="MobiDB-lite"/>
    </source>
</evidence>
<proteinExistence type="predicted"/>
<comment type="caution">
    <text evidence="2">The sequence shown here is derived from an EMBL/GenBank/DDBJ whole genome shotgun (WGS) entry which is preliminary data.</text>
</comment>
<protein>
    <submittedName>
        <fullName evidence="2">PF05284 family protein</fullName>
    </submittedName>
</protein>
<evidence type="ECO:0000313" key="2">
    <source>
        <dbReference type="EMBL" id="EMN90378.1"/>
    </source>
</evidence>
<dbReference type="InterPro" id="IPR007948">
    <property type="entry name" value="DUF736"/>
</dbReference>
<gene>
    <name evidence="2" type="ORF">LEP1GSC108_2812</name>
</gene>
<name>M6QCN9_9LEPT</name>
<dbReference type="AlphaFoldDB" id="M6QCN9"/>